<feature type="transmembrane region" description="Helical" evidence="5">
    <location>
        <begin position="7"/>
        <end position="26"/>
    </location>
</feature>
<keyword evidence="6" id="KW-0808">Transferase</keyword>
<dbReference type="OrthoDB" id="9789029at2"/>
<dbReference type="RefSeq" id="WP_013033071.1">
    <property type="nucleotide sequence ID" value="NC_013960.1"/>
</dbReference>
<dbReference type="Proteomes" id="UP000001844">
    <property type="component" value="Chromosome"/>
</dbReference>
<reference evidence="7" key="1">
    <citation type="submission" date="2010-04" db="EMBL/GenBank/DDBJ databases">
        <title>Complete genome sequence of Nitrosococcus halophilus Nc4, a salt-adapted, aerobic obligate ammonia-oxidizing sulfur purple bacterium.</title>
        <authorList>
            <consortium name="US DOE Joint Genome Institute"/>
            <person name="Campbell M.A."/>
            <person name="Malfatti S.A."/>
            <person name="Chain P.S.G."/>
            <person name="Heidelberg J.F."/>
            <person name="Ward B.B."/>
            <person name="Klotz M.G."/>
        </authorList>
    </citation>
    <scope>NUCLEOTIDE SEQUENCE [LARGE SCALE GENOMIC DNA]</scope>
    <source>
        <strain evidence="7">Nc4</strain>
    </source>
</reference>
<accession>D5C4M2</accession>
<protein>
    <submittedName>
        <fullName evidence="6">Isoprenylcysteine carboxyl methyltransferase</fullName>
    </submittedName>
</protein>
<dbReference type="GO" id="GO:0032259">
    <property type="term" value="P:methylation"/>
    <property type="evidence" value="ECO:0007669"/>
    <property type="project" value="UniProtKB-KW"/>
</dbReference>
<feature type="transmembrane region" description="Helical" evidence="5">
    <location>
        <begin position="32"/>
        <end position="52"/>
    </location>
</feature>
<keyword evidence="6" id="KW-0489">Methyltransferase</keyword>
<evidence type="ECO:0000256" key="3">
    <source>
        <dbReference type="ARBA" id="ARBA00022989"/>
    </source>
</evidence>
<feature type="transmembrane region" description="Helical" evidence="5">
    <location>
        <begin position="87"/>
        <end position="115"/>
    </location>
</feature>
<dbReference type="PANTHER" id="PTHR12714:SF9">
    <property type="entry name" value="PROTEIN-S-ISOPRENYLCYSTEINE O-METHYLTRANSFERASE"/>
    <property type="match status" value="1"/>
</dbReference>
<evidence type="ECO:0000256" key="2">
    <source>
        <dbReference type="ARBA" id="ARBA00022692"/>
    </source>
</evidence>
<keyword evidence="2 5" id="KW-0812">Transmembrane</keyword>
<dbReference type="Pfam" id="PF04191">
    <property type="entry name" value="PEMT"/>
    <property type="match status" value="1"/>
</dbReference>
<evidence type="ECO:0000313" key="6">
    <source>
        <dbReference type="EMBL" id="ADE15206.1"/>
    </source>
</evidence>
<dbReference type="KEGG" id="nhl:Nhal_2105"/>
<dbReference type="STRING" id="472759.Nhal_2105"/>
<dbReference type="InterPro" id="IPR007318">
    <property type="entry name" value="Phopholipid_MeTrfase"/>
</dbReference>
<dbReference type="AlphaFoldDB" id="D5C4M2"/>
<keyword evidence="4 5" id="KW-0472">Membrane</keyword>
<dbReference type="eggNOG" id="COG2020">
    <property type="taxonomic scope" value="Bacteria"/>
</dbReference>
<evidence type="ECO:0000256" key="1">
    <source>
        <dbReference type="ARBA" id="ARBA00004127"/>
    </source>
</evidence>
<proteinExistence type="predicted"/>
<evidence type="ECO:0000313" key="7">
    <source>
        <dbReference type="Proteomes" id="UP000001844"/>
    </source>
</evidence>
<keyword evidence="7" id="KW-1185">Reference proteome</keyword>
<keyword evidence="3 5" id="KW-1133">Transmembrane helix</keyword>
<gene>
    <name evidence="6" type="ordered locus">Nhal_2105</name>
</gene>
<evidence type="ECO:0000256" key="5">
    <source>
        <dbReference type="SAM" id="Phobius"/>
    </source>
</evidence>
<dbReference type="Gene3D" id="1.20.120.1630">
    <property type="match status" value="1"/>
</dbReference>
<dbReference type="EMBL" id="CP001798">
    <property type="protein sequence ID" value="ADE15206.1"/>
    <property type="molecule type" value="Genomic_DNA"/>
</dbReference>
<sequence length="147" mass="17069">MHIKLMGYFLVTLQFLAIILCCFPFGLADRNFMASLLLVTIGLVAGIITLYFNRLSNFNIHPEIKHNADLITHGPYKYIRHPMYTSLFIVMLGITIYNFHYLNFIGLTILVPVLIAKSHIEETLLKDSFPEYLDYMARTKKFIPFVF</sequence>
<organism evidence="6 7">
    <name type="scientific">Nitrosococcus halophilus (strain Nc4)</name>
    <dbReference type="NCBI Taxonomy" id="472759"/>
    <lineage>
        <taxon>Bacteria</taxon>
        <taxon>Pseudomonadati</taxon>
        <taxon>Pseudomonadota</taxon>
        <taxon>Gammaproteobacteria</taxon>
        <taxon>Chromatiales</taxon>
        <taxon>Chromatiaceae</taxon>
        <taxon>Nitrosococcus</taxon>
    </lineage>
</organism>
<dbReference type="HOGENOM" id="CLU_065200_5_0_6"/>
<comment type="subcellular location">
    <subcellularLocation>
        <location evidence="1">Endomembrane system</location>
        <topology evidence="1">Multi-pass membrane protein</topology>
    </subcellularLocation>
</comment>
<dbReference type="GO" id="GO:0012505">
    <property type="term" value="C:endomembrane system"/>
    <property type="evidence" value="ECO:0007669"/>
    <property type="project" value="UniProtKB-SubCell"/>
</dbReference>
<name>D5C4M2_NITHN</name>
<evidence type="ECO:0000256" key="4">
    <source>
        <dbReference type="ARBA" id="ARBA00023136"/>
    </source>
</evidence>
<dbReference type="GO" id="GO:0008168">
    <property type="term" value="F:methyltransferase activity"/>
    <property type="evidence" value="ECO:0007669"/>
    <property type="project" value="UniProtKB-KW"/>
</dbReference>
<dbReference type="PANTHER" id="PTHR12714">
    <property type="entry name" value="PROTEIN-S ISOPRENYLCYSTEINE O-METHYLTRANSFERASE"/>
    <property type="match status" value="1"/>
</dbReference>